<name>A0A7Z0HY32_9RHOB</name>
<accession>A0A7Z0HY32</accession>
<organism evidence="9 10">
    <name type="scientific">Rhabdonatronobacter sediminivivens</name>
    <dbReference type="NCBI Taxonomy" id="2743469"/>
    <lineage>
        <taxon>Bacteria</taxon>
        <taxon>Pseudomonadati</taxon>
        <taxon>Pseudomonadota</taxon>
        <taxon>Alphaproteobacteria</taxon>
        <taxon>Rhodobacterales</taxon>
        <taxon>Paracoccaceae</taxon>
        <taxon>Rhabdonatronobacter</taxon>
    </lineage>
</organism>
<comment type="caution">
    <text evidence="9">The sequence shown here is derived from an EMBL/GenBank/DDBJ whole genome shotgun (WGS) entry which is preliminary data.</text>
</comment>
<keyword evidence="5 7" id="KW-0378">Hydrolase</keyword>
<dbReference type="EC" id="3.1.-.-" evidence="7"/>
<dbReference type="EMBL" id="JACBXS010000008">
    <property type="protein sequence ID" value="NYS24423.1"/>
    <property type="molecule type" value="Genomic_DNA"/>
</dbReference>
<keyword evidence="7" id="KW-0963">Cytoplasm</keyword>
<comment type="similarity">
    <text evidence="1 7">Belongs to the endoribonuclease YbeY family.</text>
</comment>
<dbReference type="GO" id="GO:0006364">
    <property type="term" value="P:rRNA processing"/>
    <property type="evidence" value="ECO:0007669"/>
    <property type="project" value="UniProtKB-UniRule"/>
</dbReference>
<dbReference type="Pfam" id="PF02130">
    <property type="entry name" value="YbeY"/>
    <property type="match status" value="1"/>
</dbReference>
<dbReference type="SUPFAM" id="SSF55486">
    <property type="entry name" value="Metalloproteases ('zincins'), catalytic domain"/>
    <property type="match status" value="1"/>
</dbReference>
<evidence type="ECO:0000256" key="6">
    <source>
        <dbReference type="ARBA" id="ARBA00022833"/>
    </source>
</evidence>
<evidence type="ECO:0000256" key="3">
    <source>
        <dbReference type="ARBA" id="ARBA00022723"/>
    </source>
</evidence>
<feature type="binding site" evidence="7">
    <location>
        <position position="124"/>
    </location>
    <ligand>
        <name>Zn(2+)</name>
        <dbReference type="ChEBI" id="CHEBI:29105"/>
        <note>catalytic</note>
    </ligand>
</feature>
<comment type="subcellular location">
    <subcellularLocation>
        <location evidence="7">Cytoplasm</location>
    </subcellularLocation>
</comment>
<sequence length="167" mass="17956">MIDDPRWEGDDLAPVVARAARATLAHLGHATSGYEIVLLACNDARIAALNADFRGKPAPTNVLSWPEWDLAAEEDGGLPAPPPDPQPEEPEPLGNIALAYETCKREAEEQGKRFDAHVAHLVTHSVLHLLGYDHIRDKDAALMENTEAEILASIGVANPYEAGAEAP</sequence>
<feature type="binding site" evidence="7">
    <location>
        <position position="134"/>
    </location>
    <ligand>
        <name>Zn(2+)</name>
        <dbReference type="ChEBI" id="CHEBI:29105"/>
        <note>catalytic</note>
    </ligand>
</feature>
<feature type="binding site" evidence="7">
    <location>
        <position position="128"/>
    </location>
    <ligand>
        <name>Zn(2+)</name>
        <dbReference type="ChEBI" id="CHEBI:29105"/>
        <note>catalytic</note>
    </ligand>
</feature>
<evidence type="ECO:0000256" key="1">
    <source>
        <dbReference type="ARBA" id="ARBA00010875"/>
    </source>
</evidence>
<keyword evidence="7" id="KW-0690">Ribosome biogenesis</keyword>
<dbReference type="GO" id="GO:0004222">
    <property type="term" value="F:metalloendopeptidase activity"/>
    <property type="evidence" value="ECO:0007669"/>
    <property type="project" value="InterPro"/>
</dbReference>
<protein>
    <recommendedName>
        <fullName evidence="7">Endoribonuclease YbeY</fullName>
        <ecNumber evidence="7">3.1.-.-</ecNumber>
    </recommendedName>
</protein>
<reference evidence="9 10" key="1">
    <citation type="journal article" date="2000" name="Arch. Microbiol.">
        <title>Rhodobaca bogoriensis gen. nov. and sp. nov., an alkaliphilic purple nonsulfur bacterium from African Rift Valley soda lakes.</title>
        <authorList>
            <person name="Milford A.D."/>
            <person name="Achenbach L.A."/>
            <person name="Jung D.O."/>
            <person name="Madigan M.T."/>
        </authorList>
    </citation>
    <scope>NUCLEOTIDE SEQUENCE [LARGE SCALE GENOMIC DNA]</scope>
    <source>
        <strain evidence="9 10">2376</strain>
    </source>
</reference>
<dbReference type="NCBIfam" id="TIGR00043">
    <property type="entry name" value="rRNA maturation RNase YbeY"/>
    <property type="match status" value="1"/>
</dbReference>
<evidence type="ECO:0000313" key="9">
    <source>
        <dbReference type="EMBL" id="NYS24423.1"/>
    </source>
</evidence>
<dbReference type="GO" id="GO:0005737">
    <property type="term" value="C:cytoplasm"/>
    <property type="evidence" value="ECO:0007669"/>
    <property type="project" value="UniProtKB-SubCell"/>
</dbReference>
<comment type="cofactor">
    <cofactor evidence="7">
        <name>Zn(2+)</name>
        <dbReference type="ChEBI" id="CHEBI:29105"/>
    </cofactor>
    <text evidence="7">Binds 1 zinc ion.</text>
</comment>
<feature type="region of interest" description="Disordered" evidence="8">
    <location>
        <begin position="71"/>
        <end position="94"/>
    </location>
</feature>
<dbReference type="AlphaFoldDB" id="A0A7Z0HY32"/>
<keyword evidence="10" id="KW-1185">Reference proteome</keyword>
<dbReference type="GO" id="GO:0004521">
    <property type="term" value="F:RNA endonuclease activity"/>
    <property type="evidence" value="ECO:0007669"/>
    <property type="project" value="UniProtKB-UniRule"/>
</dbReference>
<proteinExistence type="inferred from homology"/>
<evidence type="ECO:0000256" key="4">
    <source>
        <dbReference type="ARBA" id="ARBA00022759"/>
    </source>
</evidence>
<dbReference type="InterPro" id="IPR023091">
    <property type="entry name" value="MetalPrtase_cat_dom_sf_prd"/>
</dbReference>
<dbReference type="HAMAP" id="MF_00009">
    <property type="entry name" value="Endoribonucl_YbeY"/>
    <property type="match status" value="1"/>
</dbReference>
<dbReference type="RefSeq" id="WP_179905227.1">
    <property type="nucleotide sequence ID" value="NZ_JACBXS010000008.1"/>
</dbReference>
<evidence type="ECO:0000313" key="10">
    <source>
        <dbReference type="Proteomes" id="UP000529417"/>
    </source>
</evidence>
<dbReference type="PANTHER" id="PTHR46986">
    <property type="entry name" value="ENDORIBONUCLEASE YBEY, CHLOROPLASTIC"/>
    <property type="match status" value="1"/>
</dbReference>
<keyword evidence="2 7" id="KW-0540">Nuclease</keyword>
<keyword evidence="6 7" id="KW-0862">Zinc</keyword>
<comment type="function">
    <text evidence="7">Single strand-specific metallo-endoribonuclease involved in late-stage 70S ribosome quality control and in maturation of the 3' terminus of the 16S rRNA.</text>
</comment>
<dbReference type="PANTHER" id="PTHR46986:SF1">
    <property type="entry name" value="ENDORIBONUCLEASE YBEY, CHLOROPLASTIC"/>
    <property type="match status" value="1"/>
</dbReference>
<dbReference type="PROSITE" id="PS01306">
    <property type="entry name" value="UPF0054"/>
    <property type="match status" value="1"/>
</dbReference>
<keyword evidence="7" id="KW-0698">rRNA processing</keyword>
<dbReference type="GO" id="GO:0008270">
    <property type="term" value="F:zinc ion binding"/>
    <property type="evidence" value="ECO:0007669"/>
    <property type="project" value="UniProtKB-UniRule"/>
</dbReference>
<dbReference type="Gene3D" id="3.40.390.30">
    <property type="entry name" value="Metalloproteases ('zincins'), catalytic domain"/>
    <property type="match status" value="1"/>
</dbReference>
<gene>
    <name evidence="7 9" type="primary">ybeY</name>
    <name evidence="9" type="ORF">HUK65_05410</name>
</gene>
<dbReference type="InterPro" id="IPR020549">
    <property type="entry name" value="YbeY_CS"/>
</dbReference>
<evidence type="ECO:0000256" key="5">
    <source>
        <dbReference type="ARBA" id="ARBA00022801"/>
    </source>
</evidence>
<evidence type="ECO:0000256" key="7">
    <source>
        <dbReference type="HAMAP-Rule" id="MF_00009"/>
    </source>
</evidence>
<dbReference type="Proteomes" id="UP000529417">
    <property type="component" value="Unassembled WGS sequence"/>
</dbReference>
<keyword evidence="4 7" id="KW-0255">Endonuclease</keyword>
<evidence type="ECO:0000256" key="2">
    <source>
        <dbReference type="ARBA" id="ARBA00022722"/>
    </source>
</evidence>
<evidence type="ECO:0000256" key="8">
    <source>
        <dbReference type="SAM" id="MobiDB-lite"/>
    </source>
</evidence>
<keyword evidence="3 7" id="KW-0479">Metal-binding</keyword>
<dbReference type="InterPro" id="IPR002036">
    <property type="entry name" value="YbeY"/>
</dbReference>